<sequence length="147" mass="16173">MQRSGWIKPRFEGAQDVALAFPLCSASGYASSCVVDGDTIRIGERRIRLTGFDAPEMDGACPAESAAAVRAQAELVRWLAIGPFQLDGGADPPRDKYGRELRAARRLAPSGEMQLLSEHMISAQLAQGDYWDEGWSDDWGRGRIEWC</sequence>
<dbReference type="InterPro" id="IPR035437">
    <property type="entry name" value="SNase_OB-fold_sf"/>
</dbReference>
<gene>
    <name evidence="1" type="ORF">GRF63_01855</name>
</gene>
<dbReference type="Gene3D" id="2.40.50.90">
    <property type="match status" value="1"/>
</dbReference>
<name>A0A844XA29_9SPHN</name>
<keyword evidence="2" id="KW-1185">Reference proteome</keyword>
<proteinExistence type="predicted"/>
<evidence type="ECO:0000313" key="2">
    <source>
        <dbReference type="Proteomes" id="UP000461409"/>
    </source>
</evidence>
<dbReference type="EMBL" id="WUBR01000001">
    <property type="protein sequence ID" value="MWV26639.1"/>
    <property type="molecule type" value="Genomic_DNA"/>
</dbReference>
<evidence type="ECO:0000313" key="1">
    <source>
        <dbReference type="EMBL" id="MWV26639.1"/>
    </source>
</evidence>
<organism evidence="1 2">
    <name type="scientific">Aurantiacibacter rhizosphaerae</name>
    <dbReference type="NCBI Taxonomy" id="2691582"/>
    <lineage>
        <taxon>Bacteria</taxon>
        <taxon>Pseudomonadati</taxon>
        <taxon>Pseudomonadota</taxon>
        <taxon>Alphaproteobacteria</taxon>
        <taxon>Sphingomonadales</taxon>
        <taxon>Erythrobacteraceae</taxon>
        <taxon>Aurantiacibacter</taxon>
    </lineage>
</organism>
<protein>
    <recommendedName>
        <fullName evidence="3">Thermonuclease family protein</fullName>
    </recommendedName>
</protein>
<reference evidence="1 2" key="2">
    <citation type="submission" date="2020-02" db="EMBL/GenBank/DDBJ databases">
        <title>Erythrobacter dongmakensis sp. nov., isolated from a tidal mudflat.</title>
        <authorList>
            <person name="Kim I.S."/>
        </authorList>
    </citation>
    <scope>NUCLEOTIDE SEQUENCE [LARGE SCALE GENOMIC DNA]</scope>
    <source>
        <strain evidence="1 2">GH3-10</strain>
    </source>
</reference>
<reference evidence="1 2" key="1">
    <citation type="submission" date="2019-12" db="EMBL/GenBank/DDBJ databases">
        <authorList>
            <person name="Lee S.D."/>
        </authorList>
    </citation>
    <scope>NUCLEOTIDE SEQUENCE [LARGE SCALE GENOMIC DNA]</scope>
    <source>
        <strain evidence="1 2">GH3-10</strain>
    </source>
</reference>
<comment type="caution">
    <text evidence="1">The sequence shown here is derived from an EMBL/GenBank/DDBJ whole genome shotgun (WGS) entry which is preliminary data.</text>
</comment>
<dbReference type="AlphaFoldDB" id="A0A844XA29"/>
<evidence type="ECO:0008006" key="3">
    <source>
        <dbReference type="Google" id="ProtNLM"/>
    </source>
</evidence>
<accession>A0A844XA29</accession>
<dbReference type="SUPFAM" id="SSF50199">
    <property type="entry name" value="Staphylococcal nuclease"/>
    <property type="match status" value="1"/>
</dbReference>
<dbReference type="Proteomes" id="UP000461409">
    <property type="component" value="Unassembled WGS sequence"/>
</dbReference>
<dbReference type="RefSeq" id="WP_160484314.1">
    <property type="nucleotide sequence ID" value="NZ_WUBR01000001.1"/>
</dbReference>